<protein>
    <recommendedName>
        <fullName evidence="9">Ribose-phosphate pyrophosphokinase</fullName>
        <shortName evidence="9">RPPK</shortName>
        <ecNumber evidence="9">2.7.6.1</ecNumber>
    </recommendedName>
    <alternativeName>
        <fullName evidence="9">5-phospho-D-ribosyl alpha-1-diphosphate synthase</fullName>
    </alternativeName>
    <alternativeName>
        <fullName evidence="9">Phosphoribosyl diphosphate synthase</fullName>
    </alternativeName>
    <alternativeName>
        <fullName evidence="9">Phosphoribosyl pyrophosphate synthase</fullName>
        <shortName evidence="9">P-Rib-PP synthase</shortName>
        <shortName evidence="9">PRPP synthase</shortName>
        <shortName evidence="9">PRPPase</shortName>
    </alternativeName>
</protein>
<keyword evidence="5 9" id="KW-0418">Kinase</keyword>
<feature type="binding site" evidence="9">
    <location>
        <begin position="240"/>
        <end position="244"/>
    </location>
    <ligand>
        <name>D-ribose 5-phosphate</name>
        <dbReference type="ChEBI" id="CHEBI:78346"/>
    </ligand>
</feature>
<dbReference type="Pfam" id="PF14572">
    <property type="entry name" value="Pribosyl_synth"/>
    <property type="match status" value="1"/>
</dbReference>
<comment type="similarity">
    <text evidence="9">Belongs to the ribose-phosphate pyrophosphokinase family. Class I subfamily.</text>
</comment>
<name>A0A9D9DQ14_9BACT</name>
<dbReference type="Gene3D" id="3.40.50.2020">
    <property type="match status" value="2"/>
</dbReference>
<reference evidence="11" key="1">
    <citation type="submission" date="2020-10" db="EMBL/GenBank/DDBJ databases">
        <authorList>
            <person name="Gilroy R."/>
        </authorList>
    </citation>
    <scope>NUCLEOTIDE SEQUENCE</scope>
    <source>
        <strain evidence="11">10192</strain>
    </source>
</reference>
<keyword evidence="2 9" id="KW-0479">Metal-binding</keyword>
<feature type="active site" evidence="9">
    <location>
        <position position="210"/>
    </location>
</feature>
<organism evidence="11 12">
    <name type="scientific">Candidatus Scatousia excrementipullorum</name>
    <dbReference type="NCBI Taxonomy" id="2840936"/>
    <lineage>
        <taxon>Bacteria</taxon>
        <taxon>Candidatus Scatousia</taxon>
    </lineage>
</organism>
<keyword evidence="4 9" id="KW-0547">Nucleotide-binding</keyword>
<dbReference type="EMBL" id="JADIND010000037">
    <property type="protein sequence ID" value="MBO8430090.1"/>
    <property type="molecule type" value="Genomic_DNA"/>
</dbReference>
<feature type="binding site" evidence="9">
    <location>
        <begin position="53"/>
        <end position="55"/>
    </location>
    <ligand>
        <name>ATP</name>
        <dbReference type="ChEBI" id="CHEBI:30616"/>
    </ligand>
</feature>
<keyword evidence="6 9" id="KW-0067">ATP-binding</keyword>
<proteinExistence type="inferred from homology"/>
<dbReference type="InterPro" id="IPR029057">
    <property type="entry name" value="PRTase-like"/>
</dbReference>
<evidence type="ECO:0000256" key="9">
    <source>
        <dbReference type="HAMAP-Rule" id="MF_00583"/>
    </source>
</evidence>
<keyword evidence="1 9" id="KW-0808">Transferase</keyword>
<comment type="subcellular location">
    <subcellularLocation>
        <location evidence="9">Cytoplasm</location>
    </subcellularLocation>
</comment>
<dbReference type="SUPFAM" id="SSF53271">
    <property type="entry name" value="PRTase-like"/>
    <property type="match status" value="1"/>
</dbReference>
<dbReference type="FunFam" id="3.40.50.2020:FF:000007">
    <property type="entry name" value="Ribose-phosphate pyrophosphokinase"/>
    <property type="match status" value="1"/>
</dbReference>
<dbReference type="Proteomes" id="UP000823632">
    <property type="component" value="Unassembled WGS sequence"/>
</dbReference>
<dbReference type="AlphaFoldDB" id="A0A9D9DQ14"/>
<evidence type="ECO:0000256" key="3">
    <source>
        <dbReference type="ARBA" id="ARBA00022727"/>
    </source>
</evidence>
<evidence type="ECO:0000256" key="1">
    <source>
        <dbReference type="ARBA" id="ARBA00022679"/>
    </source>
</evidence>
<dbReference type="InterPro" id="IPR000836">
    <property type="entry name" value="PRTase_dom"/>
</dbReference>
<dbReference type="PANTHER" id="PTHR10210:SF41">
    <property type="entry name" value="RIBOSE-PHOSPHATE PYROPHOSPHOKINASE 1, CHLOROPLASTIC"/>
    <property type="match status" value="1"/>
</dbReference>
<keyword evidence="9" id="KW-0963">Cytoplasm</keyword>
<dbReference type="EC" id="2.7.6.1" evidence="9"/>
<dbReference type="InterPro" id="IPR029099">
    <property type="entry name" value="Pribosyltran_N"/>
</dbReference>
<comment type="catalytic activity">
    <reaction evidence="8 9">
        <text>D-ribose 5-phosphate + ATP = 5-phospho-alpha-D-ribose 1-diphosphate + AMP + H(+)</text>
        <dbReference type="Rhea" id="RHEA:15609"/>
        <dbReference type="ChEBI" id="CHEBI:15378"/>
        <dbReference type="ChEBI" id="CHEBI:30616"/>
        <dbReference type="ChEBI" id="CHEBI:58017"/>
        <dbReference type="ChEBI" id="CHEBI:78346"/>
        <dbReference type="ChEBI" id="CHEBI:456215"/>
        <dbReference type="EC" id="2.7.6.1"/>
    </reaction>
</comment>
<dbReference type="CDD" id="cd06223">
    <property type="entry name" value="PRTases_typeI"/>
    <property type="match status" value="1"/>
</dbReference>
<comment type="caution">
    <text evidence="11">The sequence shown here is derived from an EMBL/GenBank/DDBJ whole genome shotgun (WGS) entry which is preliminary data.</text>
</comment>
<comment type="subunit">
    <text evidence="9">Homohexamer.</text>
</comment>
<dbReference type="GO" id="GO:0000287">
    <property type="term" value="F:magnesium ion binding"/>
    <property type="evidence" value="ECO:0007669"/>
    <property type="project" value="UniProtKB-UniRule"/>
</dbReference>
<evidence type="ECO:0000256" key="8">
    <source>
        <dbReference type="ARBA" id="ARBA00049535"/>
    </source>
</evidence>
<dbReference type="GO" id="GO:0005524">
    <property type="term" value="F:ATP binding"/>
    <property type="evidence" value="ECO:0007669"/>
    <property type="project" value="UniProtKB-KW"/>
</dbReference>
<comment type="cofactor">
    <cofactor evidence="9">
        <name>Mg(2+)</name>
        <dbReference type="ChEBI" id="CHEBI:18420"/>
    </cofactor>
    <text evidence="9">Binds 2 Mg(2+) ions per subunit.</text>
</comment>
<dbReference type="GO" id="GO:0016301">
    <property type="term" value="F:kinase activity"/>
    <property type="evidence" value="ECO:0007669"/>
    <property type="project" value="UniProtKB-KW"/>
</dbReference>
<dbReference type="GO" id="GO:0002189">
    <property type="term" value="C:ribose phosphate diphosphokinase complex"/>
    <property type="evidence" value="ECO:0007669"/>
    <property type="project" value="TreeGrafter"/>
</dbReference>
<comment type="function">
    <text evidence="9">Involved in the biosynthesis of the central metabolite phospho-alpha-D-ribosyl-1-pyrophosphate (PRPP) via the transfer of pyrophosphoryl group from ATP to 1-hydroxyl of ribose-5-phosphate (Rib-5-P).</text>
</comment>
<dbReference type="SMART" id="SM01400">
    <property type="entry name" value="Pribosyltran_N"/>
    <property type="match status" value="1"/>
</dbReference>
<dbReference type="InterPro" id="IPR037515">
    <property type="entry name" value="Rib-P_diPkinase_bac"/>
</dbReference>
<dbReference type="HAMAP" id="MF_00583_B">
    <property type="entry name" value="RibP_PPkinase_B"/>
    <property type="match status" value="1"/>
</dbReference>
<evidence type="ECO:0000256" key="2">
    <source>
        <dbReference type="ARBA" id="ARBA00022723"/>
    </source>
</evidence>
<dbReference type="NCBIfam" id="NF002320">
    <property type="entry name" value="PRK01259.1"/>
    <property type="match status" value="1"/>
</dbReference>
<dbReference type="GO" id="GO:0005737">
    <property type="term" value="C:cytoplasm"/>
    <property type="evidence" value="ECO:0007669"/>
    <property type="project" value="UniProtKB-SubCell"/>
</dbReference>
<dbReference type="GO" id="GO:0006015">
    <property type="term" value="P:5-phosphoribose 1-diphosphate biosynthetic process"/>
    <property type="evidence" value="ECO:0007669"/>
    <property type="project" value="UniProtKB-UniRule"/>
</dbReference>
<dbReference type="InterPro" id="IPR005946">
    <property type="entry name" value="Rib-P_diPkinase"/>
</dbReference>
<evidence type="ECO:0000313" key="12">
    <source>
        <dbReference type="Proteomes" id="UP000823632"/>
    </source>
</evidence>
<feature type="binding site" evidence="9">
    <location>
        <position position="187"/>
    </location>
    <ligand>
        <name>Mg(2+)</name>
        <dbReference type="ChEBI" id="CHEBI:18420"/>
    </ligand>
</feature>
<evidence type="ECO:0000256" key="7">
    <source>
        <dbReference type="ARBA" id="ARBA00022842"/>
    </source>
</evidence>
<feature type="binding site" evidence="9">
    <location>
        <position position="212"/>
    </location>
    <ligand>
        <name>D-ribose 5-phosphate</name>
        <dbReference type="ChEBI" id="CHEBI:78346"/>
    </ligand>
</feature>
<sequence length="337" mass="36963">MVSELAFPQLERAINPTHDIKLFAGRSNPKLAQEIADYLGTTIGPMVVKNFADGEIYVQVKESVRGDDVFIIQPLCNPVNENLMELLIIIDAFKRASAKTITAVIPYYGYARQDRKTSGREAITAKLVADLLTTAGTDRVLAMDLHTGQIQGFFNILVDHIFATPILVNYIKSLKINPDDMVAVSPDTGGVQRTRHFSKQIGCTLAIIDKRRDKHNEAIASHVIGDVKDKVCVMFDDMIDTAGTICEAAKLLKKEGAKDVYVCAAHPVFSGPAVERIASSPIKECIVTNTIPLDMEKMPPNIKQLSIAPLLGQAISRIHDDESVSSLFGFEKDIQVS</sequence>
<comment type="pathway">
    <text evidence="9">Metabolic intermediate biosynthesis; 5-phospho-alpha-D-ribose 1-diphosphate biosynthesis; 5-phospho-alpha-D-ribose 1-diphosphate from D-ribose 5-phosphate (route I): step 1/1.</text>
</comment>
<dbReference type="GO" id="GO:0004749">
    <property type="term" value="F:ribose phosphate diphosphokinase activity"/>
    <property type="evidence" value="ECO:0007669"/>
    <property type="project" value="UniProtKB-UniRule"/>
</dbReference>
<keyword evidence="7 9" id="KW-0460">Magnesium</keyword>
<evidence type="ECO:0000313" key="11">
    <source>
        <dbReference type="EMBL" id="MBO8430090.1"/>
    </source>
</evidence>
<accession>A0A9D9DQ14</accession>
<evidence type="ECO:0000256" key="6">
    <source>
        <dbReference type="ARBA" id="ARBA00022840"/>
    </source>
</evidence>
<reference evidence="11" key="2">
    <citation type="journal article" date="2021" name="PeerJ">
        <title>Extensive microbial diversity within the chicken gut microbiome revealed by metagenomics and culture.</title>
        <authorList>
            <person name="Gilroy R."/>
            <person name="Ravi A."/>
            <person name="Getino M."/>
            <person name="Pursley I."/>
            <person name="Horton D.L."/>
            <person name="Alikhan N.F."/>
            <person name="Baker D."/>
            <person name="Gharbi K."/>
            <person name="Hall N."/>
            <person name="Watson M."/>
            <person name="Adriaenssens E.M."/>
            <person name="Foster-Nyarko E."/>
            <person name="Jarju S."/>
            <person name="Secka A."/>
            <person name="Antonio M."/>
            <person name="Oren A."/>
            <person name="Chaudhuri R.R."/>
            <person name="La Ragione R."/>
            <person name="Hildebrand F."/>
            <person name="Pallen M.J."/>
        </authorList>
    </citation>
    <scope>NUCLEOTIDE SEQUENCE</scope>
    <source>
        <strain evidence="11">10192</strain>
    </source>
</reference>
<feature type="binding site" evidence="9">
    <location>
        <position position="146"/>
    </location>
    <ligand>
        <name>Mg(2+)</name>
        <dbReference type="ChEBI" id="CHEBI:18420"/>
    </ligand>
</feature>
<dbReference type="PANTHER" id="PTHR10210">
    <property type="entry name" value="RIBOSE-PHOSPHATE DIPHOSPHOKINASE FAMILY MEMBER"/>
    <property type="match status" value="1"/>
</dbReference>
<feature type="domain" description="Ribose-phosphate pyrophosphokinase N-terminal" evidence="10">
    <location>
        <begin position="20"/>
        <end position="136"/>
    </location>
</feature>
<feature type="binding site" evidence="9">
    <location>
        <begin position="112"/>
        <end position="113"/>
    </location>
    <ligand>
        <name>ATP</name>
        <dbReference type="ChEBI" id="CHEBI:30616"/>
    </ligand>
</feature>
<gene>
    <name evidence="9" type="primary">prs</name>
    <name evidence="11" type="ORF">IAC76_01750</name>
</gene>
<dbReference type="GO" id="GO:0006164">
    <property type="term" value="P:purine nucleotide biosynthetic process"/>
    <property type="evidence" value="ECO:0007669"/>
    <property type="project" value="TreeGrafter"/>
</dbReference>
<dbReference type="NCBIfam" id="TIGR01251">
    <property type="entry name" value="ribP_PPkin"/>
    <property type="match status" value="1"/>
</dbReference>
<evidence type="ECO:0000256" key="4">
    <source>
        <dbReference type="ARBA" id="ARBA00022741"/>
    </source>
</evidence>
<evidence type="ECO:0000256" key="5">
    <source>
        <dbReference type="ARBA" id="ARBA00022777"/>
    </source>
</evidence>
<evidence type="ECO:0000259" key="10">
    <source>
        <dbReference type="Pfam" id="PF13793"/>
    </source>
</evidence>
<feature type="binding site" evidence="9">
    <location>
        <position position="236"/>
    </location>
    <ligand>
        <name>D-ribose 5-phosphate</name>
        <dbReference type="ChEBI" id="CHEBI:78346"/>
    </ligand>
</feature>
<dbReference type="Pfam" id="PF13793">
    <property type="entry name" value="Pribosyltran_N"/>
    <property type="match status" value="1"/>
</dbReference>
<keyword evidence="3 9" id="KW-0545">Nucleotide biosynthesis</keyword>